<dbReference type="Proteomes" id="UP000198612">
    <property type="component" value="Unassembled WGS sequence"/>
</dbReference>
<dbReference type="EMBL" id="FOHG01000008">
    <property type="protein sequence ID" value="SES85688.1"/>
    <property type="molecule type" value="Genomic_DNA"/>
</dbReference>
<dbReference type="Proteomes" id="UP000247389">
    <property type="component" value="Unassembled WGS sequence"/>
</dbReference>
<name>A0A1G7J4F0_9FIRM</name>
<dbReference type="GO" id="GO:0046872">
    <property type="term" value="F:metal ion binding"/>
    <property type="evidence" value="ECO:0007669"/>
    <property type="project" value="UniProtKB-KW"/>
</dbReference>
<reference evidence="4 9" key="2">
    <citation type="submission" date="2018-04" db="EMBL/GenBank/DDBJ databases">
        <title>Subsurface microbial communities from deep shales in Ohio and West Virginia, USA.</title>
        <authorList>
            <person name="Wrighton K."/>
        </authorList>
    </citation>
    <scope>NUCLEOTIDE SEQUENCE [LARGE SCALE GENOMIC DNA]</scope>
    <source>
        <strain evidence="4 9">MSL28</strain>
    </source>
</reference>
<evidence type="ECO:0000259" key="3">
    <source>
        <dbReference type="SMART" id="SM01007"/>
    </source>
</evidence>
<protein>
    <submittedName>
        <fullName evidence="4">L-fuculose 1-phosphate aldolase</fullName>
    </submittedName>
</protein>
<evidence type="ECO:0000313" key="8">
    <source>
        <dbReference type="Proteomes" id="UP000199519"/>
    </source>
</evidence>
<accession>A0A1G7J4F0</accession>
<evidence type="ECO:0000256" key="1">
    <source>
        <dbReference type="ARBA" id="ARBA00022723"/>
    </source>
</evidence>
<proteinExistence type="predicted"/>
<feature type="domain" description="Class II aldolase/adducin N-terminal" evidence="3">
    <location>
        <begin position="8"/>
        <end position="185"/>
    </location>
</feature>
<keyword evidence="1" id="KW-0479">Metal-binding</keyword>
<dbReference type="InterPro" id="IPR050197">
    <property type="entry name" value="Aldolase_class_II_sugar_metab"/>
</dbReference>
<dbReference type="Gene3D" id="3.40.225.10">
    <property type="entry name" value="Class II aldolase/adducin N-terminal domain"/>
    <property type="match status" value="1"/>
</dbReference>
<dbReference type="PANTHER" id="PTHR22789">
    <property type="entry name" value="FUCULOSE PHOSPHATE ALDOLASE"/>
    <property type="match status" value="1"/>
</dbReference>
<dbReference type="PANTHER" id="PTHR22789:SF0">
    <property type="entry name" value="3-OXO-TETRONATE 4-PHOSPHATE DECARBOXYLASE-RELATED"/>
    <property type="match status" value="1"/>
</dbReference>
<evidence type="ECO:0000313" key="5">
    <source>
        <dbReference type="EMBL" id="SDF19756.1"/>
    </source>
</evidence>
<evidence type="ECO:0000313" key="9">
    <source>
        <dbReference type="Proteomes" id="UP000247389"/>
    </source>
</evidence>
<dbReference type="RefSeq" id="WP_089719832.1">
    <property type="nucleotide sequence ID" value="NZ_FNBJ01000007.1"/>
</dbReference>
<dbReference type="EMBL" id="QICM01000029">
    <property type="protein sequence ID" value="PXV62775.1"/>
    <property type="molecule type" value="Genomic_DNA"/>
</dbReference>
<organism evidence="4 9">
    <name type="scientific">Halanaerobium congolense</name>
    <dbReference type="NCBI Taxonomy" id="54121"/>
    <lineage>
        <taxon>Bacteria</taxon>
        <taxon>Bacillati</taxon>
        <taxon>Bacillota</taxon>
        <taxon>Clostridia</taxon>
        <taxon>Halanaerobiales</taxon>
        <taxon>Halanaerobiaceae</taxon>
        <taxon>Halanaerobium</taxon>
    </lineage>
</organism>
<gene>
    <name evidence="4" type="ORF">C8C78_12924</name>
    <name evidence="5" type="ORF">SAMN04488598_107119</name>
    <name evidence="6" type="ORF">SAMN04515652_108119</name>
</gene>
<dbReference type="InterPro" id="IPR036409">
    <property type="entry name" value="Aldolase_II/adducin_N_sf"/>
</dbReference>
<evidence type="ECO:0000313" key="6">
    <source>
        <dbReference type="EMBL" id="SES85688.1"/>
    </source>
</evidence>
<reference evidence="7 8" key="1">
    <citation type="submission" date="2016-10" db="EMBL/GenBank/DDBJ databases">
        <authorList>
            <person name="Varghese N."/>
            <person name="Submissions S."/>
        </authorList>
    </citation>
    <scope>NUCLEOTIDE SEQUENCE [LARGE SCALE GENOMIC DNA]</scope>
    <source>
        <strain evidence="5 8">WG2</strain>
        <strain evidence="6 7">WG5</strain>
    </source>
</reference>
<dbReference type="Pfam" id="PF00596">
    <property type="entry name" value="Aldolase_II"/>
    <property type="match status" value="1"/>
</dbReference>
<keyword evidence="8" id="KW-1185">Reference proteome</keyword>
<dbReference type="GO" id="GO:0005829">
    <property type="term" value="C:cytosol"/>
    <property type="evidence" value="ECO:0007669"/>
    <property type="project" value="TreeGrafter"/>
</dbReference>
<dbReference type="NCBIfam" id="NF005302">
    <property type="entry name" value="PRK06833.1"/>
    <property type="match status" value="1"/>
</dbReference>
<keyword evidence="2" id="KW-0456">Lyase</keyword>
<evidence type="ECO:0000256" key="2">
    <source>
        <dbReference type="ARBA" id="ARBA00023239"/>
    </source>
</evidence>
<dbReference type="GO" id="GO:0019323">
    <property type="term" value="P:pentose catabolic process"/>
    <property type="evidence" value="ECO:0007669"/>
    <property type="project" value="TreeGrafter"/>
</dbReference>
<dbReference type="EMBL" id="FNBJ01000007">
    <property type="protein sequence ID" value="SDF19756.1"/>
    <property type="molecule type" value="Genomic_DNA"/>
</dbReference>
<sequence>MKLEKERKLIVEYGKKLIDSDLTTGTGGNLSILNKDQGLVAISPSGVDYYKVQKEDIVVIDLEGKIVEGKNKPSSELAMHLAVYNNRKDIFSVIHTHSIYATSIACLNIELPAVHYMIAVAGDKVPCADYASFGTQELAQNAVESLGEKYKAVLLANHGLLSCGLDIKGAFNVAEEIEYVAEVYFRTKAIGDPVIIDPAEMKRMEKAFETYGQ</sequence>
<dbReference type="Proteomes" id="UP000199519">
    <property type="component" value="Unassembled WGS sequence"/>
</dbReference>
<dbReference type="GO" id="GO:0016832">
    <property type="term" value="F:aldehyde-lyase activity"/>
    <property type="evidence" value="ECO:0007669"/>
    <property type="project" value="TreeGrafter"/>
</dbReference>
<dbReference type="SUPFAM" id="SSF53639">
    <property type="entry name" value="AraD/HMP-PK domain-like"/>
    <property type="match status" value="1"/>
</dbReference>
<dbReference type="AlphaFoldDB" id="A0A1G7J4F0"/>
<dbReference type="SMART" id="SM01007">
    <property type="entry name" value="Aldolase_II"/>
    <property type="match status" value="1"/>
</dbReference>
<dbReference type="InterPro" id="IPR001303">
    <property type="entry name" value="Aldolase_II/adducin_N"/>
</dbReference>
<evidence type="ECO:0000313" key="7">
    <source>
        <dbReference type="Proteomes" id="UP000198612"/>
    </source>
</evidence>
<evidence type="ECO:0000313" key="4">
    <source>
        <dbReference type="EMBL" id="PXV62775.1"/>
    </source>
</evidence>